<feature type="transmembrane region" description="Helical" evidence="2">
    <location>
        <begin position="170"/>
        <end position="192"/>
    </location>
</feature>
<sequence length="788" mass="83621">MLAPSNGSQDGTANAALLSSNSFAQSAIYNSRCSPDAHFPPPRGILESVPPPLGLGSPQSPADDAERASQKIWRSYLYGQLANVTKAAVWWSMFGTLMISLVGSDNAVGITRAAFNLALVLVSPLAGAVAERASIRRLLATTTVTRLLIWSVAVPAAWIFFKNDLDRPDLFLLSLVALMFCDGVQVAFANVVDIDCGGLDTLSAQYSLPIDDRLRNRLNGCHQMVFDLSFILFTPPIAFGVYILSQHLSHLLPEAWLPYLGSDPGVFALVSSMSFIFCVLSAISLGCYLFGLPRKTLFYGESSSDESCYEGSAGGHPGTDRRRSGGGAACPRGNGLLADTVDNYSETSETHTDLSSAHTLSLFQETVSRLEDVRDGFLIVLKEKELGWRLVFLAFETALEDSMVSVVIPELALRCYATTFAMLAAGFGADTVYHSAPSSPPTGVPVFGEGLANGFSVNGTSSVSAVNSTLAPSSSAVYFPSAEPVSASTFAGLAGLPLAFSLPSFDFLFSTAELPLSGSPNRAYANLWAVAIIAVGKVGGCLAGFYMNRRWVPPASYSRDSAYCRLFWCVLASSLSVALLPLSHFLFLHNLAPGWLCAGLVFLSAFAFFLFSTAPKIGFATLLQGLVSSQQVACKVFGFVGTFVTVTDAVVIACINLIFTAFPATHFFASLLCVSGIYLLHGLVEAFIGPRLILEPPRRRGGPQAPDLAAHGREIVMGSVATPVAGSTGDSSAWAPRPGERSAHGLLSAYQGDAGTGVYWTRDLGADTGGNPYPVAADQQQRGSKRGR</sequence>
<feature type="transmembrane region" description="Helical" evidence="2">
    <location>
        <begin position="525"/>
        <end position="546"/>
    </location>
</feature>
<dbReference type="AlphaFoldDB" id="A0A086K8U8"/>
<keyword evidence="2" id="KW-1133">Transmembrane helix</keyword>
<feature type="transmembrane region" description="Helical" evidence="2">
    <location>
        <begin position="225"/>
        <end position="245"/>
    </location>
</feature>
<feature type="region of interest" description="Disordered" evidence="1">
    <location>
        <begin position="769"/>
        <end position="788"/>
    </location>
</feature>
<evidence type="ECO:0000256" key="2">
    <source>
        <dbReference type="SAM" id="Phobius"/>
    </source>
</evidence>
<feature type="region of interest" description="Disordered" evidence="1">
    <location>
        <begin position="305"/>
        <end position="328"/>
    </location>
</feature>
<feature type="transmembrane region" description="Helical" evidence="2">
    <location>
        <begin position="485"/>
        <end position="505"/>
    </location>
</feature>
<dbReference type="Proteomes" id="UP000028828">
    <property type="component" value="Unassembled WGS sequence"/>
</dbReference>
<keyword evidence="2" id="KW-0472">Membrane</keyword>
<feature type="transmembrane region" description="Helical" evidence="2">
    <location>
        <begin position="265"/>
        <end position="290"/>
    </location>
</feature>
<feature type="transmembrane region" description="Helical" evidence="2">
    <location>
        <begin position="76"/>
        <end position="101"/>
    </location>
</feature>
<feature type="transmembrane region" description="Helical" evidence="2">
    <location>
        <begin position="632"/>
        <end position="659"/>
    </location>
</feature>
<feature type="transmembrane region" description="Helical" evidence="2">
    <location>
        <begin position="593"/>
        <end position="611"/>
    </location>
</feature>
<name>A0A086K8U8_TOXGO</name>
<feature type="transmembrane region" description="Helical" evidence="2">
    <location>
        <begin position="665"/>
        <end position="688"/>
    </location>
</feature>
<dbReference type="EMBL" id="AEYI02001160">
    <property type="protein sequence ID" value="KFG40816.1"/>
    <property type="molecule type" value="Genomic_DNA"/>
</dbReference>
<protein>
    <submittedName>
        <fullName evidence="3">Putative transmembrane protein</fullName>
    </submittedName>
</protein>
<feature type="transmembrane region" description="Helical" evidence="2">
    <location>
        <begin position="566"/>
        <end position="587"/>
    </location>
</feature>
<evidence type="ECO:0000256" key="1">
    <source>
        <dbReference type="SAM" id="MobiDB-lite"/>
    </source>
</evidence>
<organism evidence="3 4">
    <name type="scientific">Toxoplasma gondii p89</name>
    <dbReference type="NCBI Taxonomy" id="943119"/>
    <lineage>
        <taxon>Eukaryota</taxon>
        <taxon>Sar</taxon>
        <taxon>Alveolata</taxon>
        <taxon>Apicomplexa</taxon>
        <taxon>Conoidasida</taxon>
        <taxon>Coccidia</taxon>
        <taxon>Eucoccidiorida</taxon>
        <taxon>Eimeriorina</taxon>
        <taxon>Sarcocystidae</taxon>
        <taxon>Toxoplasma</taxon>
    </lineage>
</organism>
<dbReference type="VEuPathDB" id="ToxoDB:TGP89_310210"/>
<proteinExistence type="predicted"/>
<accession>A0A086K8U8</accession>
<evidence type="ECO:0000313" key="3">
    <source>
        <dbReference type="EMBL" id="KFG40816.1"/>
    </source>
</evidence>
<keyword evidence="2 3" id="KW-0812">Transmembrane</keyword>
<gene>
    <name evidence="3" type="ORF">TGP89_310210</name>
</gene>
<feature type="transmembrane region" description="Helical" evidence="2">
    <location>
        <begin position="113"/>
        <end position="131"/>
    </location>
</feature>
<dbReference type="OrthoDB" id="342705at2759"/>
<comment type="caution">
    <text evidence="3">The sequence shown here is derived from an EMBL/GenBank/DDBJ whole genome shotgun (WGS) entry which is preliminary data.</text>
</comment>
<feature type="transmembrane region" description="Helical" evidence="2">
    <location>
        <begin position="138"/>
        <end position="158"/>
    </location>
</feature>
<evidence type="ECO:0000313" key="4">
    <source>
        <dbReference type="Proteomes" id="UP000028828"/>
    </source>
</evidence>
<reference evidence="3 4" key="1">
    <citation type="submission" date="2014-03" db="EMBL/GenBank/DDBJ databases">
        <authorList>
            <person name="Sibley D."/>
            <person name="Venepally P."/>
            <person name="Karamycheva S."/>
            <person name="Hadjithomas M."/>
            <person name="Khan A."/>
            <person name="Brunk B."/>
            <person name="Roos D."/>
            <person name="Caler E."/>
            <person name="Lorenzi H."/>
        </authorList>
    </citation>
    <scope>NUCLEOTIDE SEQUENCE [LARGE SCALE GENOMIC DNA]</scope>
    <source>
        <strain evidence="4">p89</strain>
    </source>
</reference>